<proteinExistence type="predicted"/>
<keyword evidence="2" id="KW-1185">Reference proteome</keyword>
<accession>A0ACB6ZK24</accession>
<dbReference type="Proteomes" id="UP000886501">
    <property type="component" value="Unassembled WGS sequence"/>
</dbReference>
<reference evidence="1" key="1">
    <citation type="submission" date="2019-10" db="EMBL/GenBank/DDBJ databases">
        <authorList>
            <consortium name="DOE Joint Genome Institute"/>
            <person name="Kuo A."/>
            <person name="Miyauchi S."/>
            <person name="Kiss E."/>
            <person name="Drula E."/>
            <person name="Kohler A."/>
            <person name="Sanchez-Garcia M."/>
            <person name="Andreopoulos B."/>
            <person name="Barry K.W."/>
            <person name="Bonito G."/>
            <person name="Buee M."/>
            <person name="Carver A."/>
            <person name="Chen C."/>
            <person name="Cichocki N."/>
            <person name="Clum A."/>
            <person name="Culley D."/>
            <person name="Crous P.W."/>
            <person name="Fauchery L."/>
            <person name="Girlanda M."/>
            <person name="Hayes R."/>
            <person name="Keri Z."/>
            <person name="Labutti K."/>
            <person name="Lipzen A."/>
            <person name="Lombard V."/>
            <person name="Magnuson J."/>
            <person name="Maillard F."/>
            <person name="Morin E."/>
            <person name="Murat C."/>
            <person name="Nolan M."/>
            <person name="Ohm R."/>
            <person name="Pangilinan J."/>
            <person name="Pereira M."/>
            <person name="Perotto S."/>
            <person name="Peter M."/>
            <person name="Riley R."/>
            <person name="Sitrit Y."/>
            <person name="Stielow B."/>
            <person name="Szollosi G."/>
            <person name="Zifcakova L."/>
            <person name="Stursova M."/>
            <person name="Spatafora J.W."/>
            <person name="Tedersoo L."/>
            <person name="Vaario L.-M."/>
            <person name="Yamada A."/>
            <person name="Yan M."/>
            <person name="Wang P."/>
            <person name="Xu J."/>
            <person name="Bruns T."/>
            <person name="Baldrian P."/>
            <person name="Vilgalys R."/>
            <person name="Henrissat B."/>
            <person name="Grigoriev I.V."/>
            <person name="Hibbett D."/>
            <person name="Nagy L.G."/>
            <person name="Martin F.M."/>
        </authorList>
    </citation>
    <scope>NUCLEOTIDE SEQUENCE</scope>
    <source>
        <strain evidence="1">P2</strain>
    </source>
</reference>
<organism evidence="1 2">
    <name type="scientific">Thelephora ganbajun</name>
    <name type="common">Ganba fungus</name>
    <dbReference type="NCBI Taxonomy" id="370292"/>
    <lineage>
        <taxon>Eukaryota</taxon>
        <taxon>Fungi</taxon>
        <taxon>Dikarya</taxon>
        <taxon>Basidiomycota</taxon>
        <taxon>Agaricomycotina</taxon>
        <taxon>Agaricomycetes</taxon>
        <taxon>Thelephorales</taxon>
        <taxon>Thelephoraceae</taxon>
        <taxon>Thelephora</taxon>
    </lineage>
</organism>
<protein>
    <submittedName>
        <fullName evidence="1">Uncharacterized protein</fullName>
    </submittedName>
</protein>
<sequence length="232" mass="25516">MVPPHFLLDALNDSLTSGTFVDTKFYVFSCRQASGRVGSPRALHCNSRILHTVLYPSTLFSNAFSERETGDINGGFPPDSHPYTEDYDYLSDSDLEDTSSCFEESEEEPHEDSDDNSPRLEDAPDPQTSQTTTSDNPPPHPSSAETIAIIRDVAAVTFEAVLYFLYTGDIKFAPLSSDPRHELPAKARTGDWSAGKPPLPSAKSIYRLADKVTSLACVWRPPPPLIDFSTIS</sequence>
<comment type="caution">
    <text evidence="1">The sequence shown here is derived from an EMBL/GenBank/DDBJ whole genome shotgun (WGS) entry which is preliminary data.</text>
</comment>
<gene>
    <name evidence="1" type="ORF">BDM02DRAFT_1689999</name>
</gene>
<reference evidence="1" key="2">
    <citation type="journal article" date="2020" name="Nat. Commun.">
        <title>Large-scale genome sequencing of mycorrhizal fungi provides insights into the early evolution of symbiotic traits.</title>
        <authorList>
            <person name="Miyauchi S."/>
            <person name="Kiss E."/>
            <person name="Kuo A."/>
            <person name="Drula E."/>
            <person name="Kohler A."/>
            <person name="Sanchez-Garcia M."/>
            <person name="Morin E."/>
            <person name="Andreopoulos B."/>
            <person name="Barry K.W."/>
            <person name="Bonito G."/>
            <person name="Buee M."/>
            <person name="Carver A."/>
            <person name="Chen C."/>
            <person name="Cichocki N."/>
            <person name="Clum A."/>
            <person name="Culley D."/>
            <person name="Crous P.W."/>
            <person name="Fauchery L."/>
            <person name="Girlanda M."/>
            <person name="Hayes R.D."/>
            <person name="Keri Z."/>
            <person name="LaButti K."/>
            <person name="Lipzen A."/>
            <person name="Lombard V."/>
            <person name="Magnuson J."/>
            <person name="Maillard F."/>
            <person name="Murat C."/>
            <person name="Nolan M."/>
            <person name="Ohm R.A."/>
            <person name="Pangilinan J."/>
            <person name="Pereira M.F."/>
            <person name="Perotto S."/>
            <person name="Peter M."/>
            <person name="Pfister S."/>
            <person name="Riley R."/>
            <person name="Sitrit Y."/>
            <person name="Stielow J.B."/>
            <person name="Szollosi G."/>
            <person name="Zifcakova L."/>
            <person name="Stursova M."/>
            <person name="Spatafora J.W."/>
            <person name="Tedersoo L."/>
            <person name="Vaario L.M."/>
            <person name="Yamada A."/>
            <person name="Yan M."/>
            <person name="Wang P."/>
            <person name="Xu J."/>
            <person name="Bruns T."/>
            <person name="Baldrian P."/>
            <person name="Vilgalys R."/>
            <person name="Dunand C."/>
            <person name="Henrissat B."/>
            <person name="Grigoriev I.V."/>
            <person name="Hibbett D."/>
            <person name="Nagy L.G."/>
            <person name="Martin F.M."/>
        </authorList>
    </citation>
    <scope>NUCLEOTIDE SEQUENCE</scope>
    <source>
        <strain evidence="1">P2</strain>
    </source>
</reference>
<dbReference type="EMBL" id="MU117990">
    <property type="protein sequence ID" value="KAF9650016.1"/>
    <property type="molecule type" value="Genomic_DNA"/>
</dbReference>
<evidence type="ECO:0000313" key="1">
    <source>
        <dbReference type="EMBL" id="KAF9650016.1"/>
    </source>
</evidence>
<evidence type="ECO:0000313" key="2">
    <source>
        <dbReference type="Proteomes" id="UP000886501"/>
    </source>
</evidence>
<name>A0ACB6ZK24_THEGA</name>